<feature type="region of interest" description="Disordered" evidence="1">
    <location>
        <begin position="39"/>
        <end position="78"/>
    </location>
</feature>
<gene>
    <name evidence="2" type="ORF">ILEXP_LOCUS15671</name>
</gene>
<dbReference type="InterPro" id="IPR034577">
    <property type="entry name" value="NIMIN-2"/>
</dbReference>
<evidence type="ECO:0000256" key="1">
    <source>
        <dbReference type="SAM" id="MobiDB-lite"/>
    </source>
</evidence>
<organism evidence="2 3">
    <name type="scientific">Ilex paraguariensis</name>
    <name type="common">yerba mate</name>
    <dbReference type="NCBI Taxonomy" id="185542"/>
    <lineage>
        <taxon>Eukaryota</taxon>
        <taxon>Viridiplantae</taxon>
        <taxon>Streptophyta</taxon>
        <taxon>Embryophyta</taxon>
        <taxon>Tracheophyta</taxon>
        <taxon>Spermatophyta</taxon>
        <taxon>Magnoliopsida</taxon>
        <taxon>eudicotyledons</taxon>
        <taxon>Gunneridae</taxon>
        <taxon>Pentapetalae</taxon>
        <taxon>asterids</taxon>
        <taxon>campanulids</taxon>
        <taxon>Aquifoliales</taxon>
        <taxon>Aquifoliaceae</taxon>
        <taxon>Ilex</taxon>
    </lineage>
</organism>
<dbReference type="Proteomes" id="UP001642360">
    <property type="component" value="Unassembled WGS sequence"/>
</dbReference>
<feature type="region of interest" description="Disordered" evidence="1">
    <location>
        <begin position="100"/>
        <end position="121"/>
    </location>
</feature>
<evidence type="ECO:0000313" key="2">
    <source>
        <dbReference type="EMBL" id="CAK9147731.1"/>
    </source>
</evidence>
<comment type="caution">
    <text evidence="2">The sequence shown here is derived from an EMBL/GenBank/DDBJ whole genome shotgun (WGS) entry which is preliminary data.</text>
</comment>
<keyword evidence="3" id="KW-1185">Reference proteome</keyword>
<dbReference type="AlphaFoldDB" id="A0ABC8RUE4"/>
<protein>
    <submittedName>
        <fullName evidence="2">Uncharacterized protein</fullName>
    </submittedName>
</protein>
<name>A0ABC8RUE4_9AQUA</name>
<feature type="compositionally biased region" description="Low complexity" evidence="1">
    <location>
        <begin position="104"/>
        <end position="113"/>
    </location>
</feature>
<accession>A0ABC8RUE4</accession>
<reference evidence="2 3" key="1">
    <citation type="submission" date="2024-02" db="EMBL/GenBank/DDBJ databases">
        <authorList>
            <person name="Vignale AGUSTIN F."/>
            <person name="Sosa J E."/>
            <person name="Modenutti C."/>
        </authorList>
    </citation>
    <scope>NUCLEOTIDE SEQUENCE [LARGE SCALE GENOMIC DNA]</scope>
</reference>
<sequence>MERERESNRQQPIIYMPESIDREKRVETYSELKISVNGKMEKEKKRKRVTEVGEVDGGSGRMKKEKVEREKAKAAPSEEEVDEFFEILRRMQVAVKYFEKSSDGDGNANANDKANGDGRRLTDLLGTEVDDVTANEKGLNQRLVKGVLDLNAVPAESNSF</sequence>
<evidence type="ECO:0000313" key="3">
    <source>
        <dbReference type="Proteomes" id="UP001642360"/>
    </source>
</evidence>
<dbReference type="PANTHER" id="PTHR35735:SF8">
    <property type="entry name" value="PROTEIN NIM1-INTERACTING 2"/>
    <property type="match status" value="1"/>
</dbReference>
<dbReference type="EMBL" id="CAUOFW020001724">
    <property type="protein sequence ID" value="CAK9147731.1"/>
    <property type="molecule type" value="Genomic_DNA"/>
</dbReference>
<proteinExistence type="predicted"/>
<dbReference type="PANTHER" id="PTHR35735">
    <property type="entry name" value="PROTEIN NIM1-INTERACTING 2"/>
    <property type="match status" value="1"/>
</dbReference>